<evidence type="ECO:0000313" key="3">
    <source>
        <dbReference type="EMBL" id="SJM59200.1"/>
    </source>
</evidence>
<dbReference type="Pfam" id="PF13602">
    <property type="entry name" value="ADH_zinc_N_2"/>
    <property type="match status" value="1"/>
</dbReference>
<organism evidence="3 4">
    <name type="scientific">Arthrobacter rhombi</name>
    <dbReference type="NCBI Taxonomy" id="71253"/>
    <lineage>
        <taxon>Bacteria</taxon>
        <taxon>Bacillati</taxon>
        <taxon>Actinomycetota</taxon>
        <taxon>Actinomycetes</taxon>
        <taxon>Micrococcales</taxon>
        <taxon>Micrococcaceae</taxon>
        <taxon>Arthrobacter</taxon>
    </lineage>
</organism>
<dbReference type="Pfam" id="PF08240">
    <property type="entry name" value="ADH_N"/>
    <property type="match status" value="1"/>
</dbReference>
<dbReference type="SUPFAM" id="SSF51735">
    <property type="entry name" value="NAD(P)-binding Rossmann-fold domains"/>
    <property type="match status" value="1"/>
</dbReference>
<dbReference type="Proteomes" id="UP000195913">
    <property type="component" value="Unassembled WGS sequence"/>
</dbReference>
<keyword evidence="1" id="KW-0521">NADP</keyword>
<dbReference type="Gene3D" id="3.40.50.720">
    <property type="entry name" value="NAD(P)-binding Rossmann-like Domain"/>
    <property type="match status" value="1"/>
</dbReference>
<evidence type="ECO:0000256" key="1">
    <source>
        <dbReference type="ARBA" id="ARBA00022857"/>
    </source>
</evidence>
<keyword evidence="4" id="KW-1185">Reference proteome</keyword>
<dbReference type="CDD" id="cd05289">
    <property type="entry name" value="MDR_like_2"/>
    <property type="match status" value="1"/>
</dbReference>
<sequence length="312" mass="32836">MQDIKTMKAFVLPHRDAQTVEPARVPVPRIGSDELLVRVHAIGVGIHDSYFLPGDARYPYPIGIEAAGVVEQVGNDVTSHAVGDRVSFVSAMQPGGGTWAQWTAVKAESMILPIPQGMSFVAAAAVPVAGNTALKALHTVADVPAGGSLFIAGGSGAIGTFAIQLARQRGLRVAASASAANHDYLQSVGVEKAVDYHDSRWREEVLAWMPGGVSAVMAVQPGTTADSLPVLRDGGTLVSISGDPLVSERGAHLTGLPYQLDVGAELGKLMEQIASGQVHLELERVYPFDEALDALAKVQTRRARGKVVLQLE</sequence>
<dbReference type="EMBL" id="FUHW01000022">
    <property type="protein sequence ID" value="SJM59200.1"/>
    <property type="molecule type" value="Genomic_DNA"/>
</dbReference>
<dbReference type="SMART" id="SM00829">
    <property type="entry name" value="PKS_ER"/>
    <property type="match status" value="1"/>
</dbReference>
<dbReference type="InterPro" id="IPR013154">
    <property type="entry name" value="ADH-like_N"/>
</dbReference>
<gene>
    <name evidence="3" type="ORF">FM101_05740</name>
</gene>
<dbReference type="InterPro" id="IPR036291">
    <property type="entry name" value="NAD(P)-bd_dom_sf"/>
</dbReference>
<name>A0A1R4FT73_9MICC</name>
<accession>A0A1R4FT73</accession>
<evidence type="ECO:0000259" key="2">
    <source>
        <dbReference type="SMART" id="SM00829"/>
    </source>
</evidence>
<dbReference type="SUPFAM" id="SSF50129">
    <property type="entry name" value="GroES-like"/>
    <property type="match status" value="1"/>
</dbReference>
<dbReference type="AlphaFoldDB" id="A0A1R4FT73"/>
<protein>
    <submittedName>
        <fullName evidence="3">Oxidoreductase</fullName>
    </submittedName>
</protein>
<dbReference type="InterPro" id="IPR051603">
    <property type="entry name" value="Zinc-ADH_QOR/CCCR"/>
</dbReference>
<dbReference type="RefSeq" id="WP_198962453.1">
    <property type="nucleotide sequence ID" value="NZ_FUHW01000022.1"/>
</dbReference>
<evidence type="ECO:0000313" key="4">
    <source>
        <dbReference type="Proteomes" id="UP000195913"/>
    </source>
</evidence>
<dbReference type="InterPro" id="IPR011032">
    <property type="entry name" value="GroES-like_sf"/>
</dbReference>
<feature type="domain" description="Enoyl reductase (ER)" evidence="2">
    <location>
        <begin position="15"/>
        <end position="309"/>
    </location>
</feature>
<dbReference type="GO" id="GO:0016491">
    <property type="term" value="F:oxidoreductase activity"/>
    <property type="evidence" value="ECO:0007669"/>
    <property type="project" value="InterPro"/>
</dbReference>
<dbReference type="PANTHER" id="PTHR44154:SF1">
    <property type="entry name" value="QUINONE OXIDOREDUCTASE"/>
    <property type="match status" value="1"/>
</dbReference>
<dbReference type="PANTHER" id="PTHR44154">
    <property type="entry name" value="QUINONE OXIDOREDUCTASE"/>
    <property type="match status" value="1"/>
</dbReference>
<reference evidence="3 4" key="1">
    <citation type="submission" date="2017-02" db="EMBL/GenBank/DDBJ databases">
        <authorList>
            <person name="Peterson S.W."/>
        </authorList>
    </citation>
    <scope>NUCLEOTIDE SEQUENCE [LARGE SCALE GENOMIC DNA]</scope>
    <source>
        <strain evidence="3 4">B Ar 00.02</strain>
    </source>
</reference>
<proteinExistence type="predicted"/>
<dbReference type="InterPro" id="IPR020843">
    <property type="entry name" value="ER"/>
</dbReference>
<dbReference type="Gene3D" id="3.90.180.10">
    <property type="entry name" value="Medium-chain alcohol dehydrogenases, catalytic domain"/>
    <property type="match status" value="1"/>
</dbReference>